<reference evidence="2 4" key="1">
    <citation type="submission" date="2018-07" db="EMBL/GenBank/DDBJ databases">
        <title>Crenobacter cavernae sp. nov., isolated from a karst cave.</title>
        <authorList>
            <person name="Zhu H."/>
        </authorList>
    </citation>
    <scope>NUCLEOTIDE SEQUENCE [LARGE SCALE GENOMIC DNA]</scope>
    <source>
        <strain evidence="2 4">K1W11S-77</strain>
    </source>
</reference>
<evidence type="ECO:0000313" key="3">
    <source>
        <dbReference type="EMBL" id="RXZ44043.1"/>
    </source>
</evidence>
<dbReference type="InterPro" id="IPR036065">
    <property type="entry name" value="BolA-like_sf"/>
</dbReference>
<proteinExistence type="inferred from homology"/>
<dbReference type="Gene3D" id="3.30.300.90">
    <property type="entry name" value="BolA-like"/>
    <property type="match status" value="1"/>
</dbReference>
<name>A0A345Y5H4_9NEIS</name>
<evidence type="ECO:0000313" key="4">
    <source>
        <dbReference type="Proteomes" id="UP000254537"/>
    </source>
</evidence>
<dbReference type="InterPro" id="IPR045115">
    <property type="entry name" value="BOL2"/>
</dbReference>
<dbReference type="GO" id="GO:0006879">
    <property type="term" value="P:intracellular iron ion homeostasis"/>
    <property type="evidence" value="ECO:0007669"/>
    <property type="project" value="InterPro"/>
</dbReference>
<dbReference type="OrthoDB" id="9801469at2"/>
<evidence type="ECO:0000256" key="1">
    <source>
        <dbReference type="RuleBase" id="RU003860"/>
    </source>
</evidence>
<dbReference type="KEGG" id="ccah:DWG20_06860"/>
<dbReference type="EMBL" id="REGR01000005">
    <property type="protein sequence ID" value="RXZ44043.1"/>
    <property type="molecule type" value="Genomic_DNA"/>
</dbReference>
<dbReference type="Pfam" id="PF01722">
    <property type="entry name" value="BolA"/>
    <property type="match status" value="1"/>
</dbReference>
<gene>
    <name evidence="2" type="ORF">DWG20_06860</name>
    <name evidence="3" type="ORF">EBB06_07720</name>
</gene>
<comment type="similarity">
    <text evidence="1">Belongs to the BolA/IbaG family.</text>
</comment>
<dbReference type="EMBL" id="CP031337">
    <property type="protein sequence ID" value="AXK39176.1"/>
    <property type="molecule type" value="Genomic_DNA"/>
</dbReference>
<dbReference type="SUPFAM" id="SSF82657">
    <property type="entry name" value="BolA-like"/>
    <property type="match status" value="1"/>
</dbReference>
<dbReference type="PANTHER" id="PTHR12735:SF27">
    <property type="entry name" value="BOLA-LIKE PROTEIN 2"/>
    <property type="match status" value="1"/>
</dbReference>
<sequence length="80" mass="8837">MVTPELVKQYIEAGLVCTYLTVDGDGAHFDAVIVSPLFSGKRLIERHRLVNQALSGRLGDEIHALSMKTLSPEEWAEQQG</sequence>
<dbReference type="GO" id="GO:0051537">
    <property type="term" value="F:2 iron, 2 sulfur cluster binding"/>
    <property type="evidence" value="ECO:0007669"/>
    <property type="project" value="InterPro"/>
</dbReference>
<evidence type="ECO:0000313" key="2">
    <source>
        <dbReference type="EMBL" id="AXK39176.1"/>
    </source>
</evidence>
<evidence type="ECO:0000313" key="5">
    <source>
        <dbReference type="Proteomes" id="UP000290682"/>
    </source>
</evidence>
<dbReference type="GO" id="GO:0005829">
    <property type="term" value="C:cytosol"/>
    <property type="evidence" value="ECO:0007669"/>
    <property type="project" value="TreeGrafter"/>
</dbReference>
<dbReference type="RefSeq" id="WP_115433111.1">
    <property type="nucleotide sequence ID" value="NZ_CP031337.1"/>
</dbReference>
<dbReference type="Proteomes" id="UP000254537">
    <property type="component" value="Chromosome"/>
</dbReference>
<organism evidence="2 4">
    <name type="scientific">Crenobacter cavernae</name>
    <dbReference type="NCBI Taxonomy" id="2290923"/>
    <lineage>
        <taxon>Bacteria</taxon>
        <taxon>Pseudomonadati</taxon>
        <taxon>Pseudomonadota</taxon>
        <taxon>Betaproteobacteria</taxon>
        <taxon>Neisseriales</taxon>
        <taxon>Neisseriaceae</taxon>
        <taxon>Crenobacter</taxon>
    </lineage>
</organism>
<dbReference type="AlphaFoldDB" id="A0A345Y5H4"/>
<dbReference type="GO" id="GO:0051604">
    <property type="term" value="P:protein maturation"/>
    <property type="evidence" value="ECO:0007669"/>
    <property type="project" value="InterPro"/>
</dbReference>
<accession>A0A345Y5H4</accession>
<dbReference type="InterPro" id="IPR002634">
    <property type="entry name" value="BolA"/>
</dbReference>
<dbReference type="Proteomes" id="UP000290682">
    <property type="component" value="Unassembled WGS sequence"/>
</dbReference>
<keyword evidence="5" id="KW-1185">Reference proteome</keyword>
<protein>
    <submittedName>
        <fullName evidence="2">BolA family transcriptional regulator</fullName>
    </submittedName>
    <submittedName>
        <fullName evidence="3">BolA/IbaG family iron-sulfur metabolism protein</fullName>
    </submittedName>
</protein>
<reference evidence="3 5" key="2">
    <citation type="submission" date="2018-10" db="EMBL/GenBank/DDBJ databases">
        <title>Draft genome of Fastidiocella sp. strain 375T, a bacterium isolated from a karstic cave dripping water.</title>
        <authorList>
            <person name="Coelho C."/>
            <person name="Verissimo A."/>
            <person name="Tiago I."/>
        </authorList>
    </citation>
    <scope>NUCLEOTIDE SEQUENCE [LARGE SCALE GENOMIC DNA]</scope>
    <source>
        <strain evidence="3 5">CAVE-375</strain>
    </source>
</reference>
<dbReference type="PANTHER" id="PTHR12735">
    <property type="entry name" value="BOLA-LIKE PROTEIN-RELATED"/>
    <property type="match status" value="1"/>
</dbReference>